<evidence type="ECO:0000313" key="2">
    <source>
        <dbReference type="EMBL" id="RKP25683.1"/>
    </source>
</evidence>
<accession>A0A4P9YZR8</accession>
<dbReference type="Proteomes" id="UP000278143">
    <property type="component" value="Unassembled WGS sequence"/>
</dbReference>
<dbReference type="PANTHER" id="PTHR43245">
    <property type="entry name" value="BIFUNCTIONAL POLYMYXIN RESISTANCE PROTEIN ARNA"/>
    <property type="match status" value="1"/>
</dbReference>
<dbReference type="OrthoDB" id="16464at2759"/>
<dbReference type="InterPro" id="IPR001509">
    <property type="entry name" value="Epimerase_deHydtase"/>
</dbReference>
<feature type="domain" description="NAD-dependent epimerase/dehydratase" evidence="1">
    <location>
        <begin position="5"/>
        <end position="236"/>
    </location>
</feature>
<gene>
    <name evidence="2" type="ORF">SYNPS1DRAFT_22401</name>
</gene>
<keyword evidence="3" id="KW-1185">Reference proteome</keyword>
<dbReference type="InterPro" id="IPR036291">
    <property type="entry name" value="NAD(P)-bd_dom_sf"/>
</dbReference>
<dbReference type="AlphaFoldDB" id="A0A4P9YZR8"/>
<dbReference type="EMBL" id="KZ989657">
    <property type="protein sequence ID" value="RKP25683.1"/>
    <property type="molecule type" value="Genomic_DNA"/>
</dbReference>
<organism evidence="2 3">
    <name type="scientific">Syncephalis pseudoplumigaleata</name>
    <dbReference type="NCBI Taxonomy" id="1712513"/>
    <lineage>
        <taxon>Eukaryota</taxon>
        <taxon>Fungi</taxon>
        <taxon>Fungi incertae sedis</taxon>
        <taxon>Zoopagomycota</taxon>
        <taxon>Zoopagomycotina</taxon>
        <taxon>Zoopagomycetes</taxon>
        <taxon>Zoopagales</taxon>
        <taxon>Piptocephalidaceae</taxon>
        <taxon>Syncephalis</taxon>
    </lineage>
</organism>
<reference evidence="3" key="1">
    <citation type="journal article" date="2018" name="Nat. Microbiol.">
        <title>Leveraging single-cell genomics to expand the fungal tree of life.</title>
        <authorList>
            <person name="Ahrendt S.R."/>
            <person name="Quandt C.A."/>
            <person name="Ciobanu D."/>
            <person name="Clum A."/>
            <person name="Salamov A."/>
            <person name="Andreopoulos B."/>
            <person name="Cheng J.F."/>
            <person name="Woyke T."/>
            <person name="Pelin A."/>
            <person name="Henrissat B."/>
            <person name="Reynolds N.K."/>
            <person name="Benny G.L."/>
            <person name="Smith M.E."/>
            <person name="James T.Y."/>
            <person name="Grigoriev I.V."/>
        </authorList>
    </citation>
    <scope>NUCLEOTIDE SEQUENCE [LARGE SCALE GENOMIC DNA]</scope>
    <source>
        <strain evidence="3">Benny S71-1</strain>
    </source>
</reference>
<dbReference type="InterPro" id="IPR050177">
    <property type="entry name" value="Lipid_A_modif_metabolic_enz"/>
</dbReference>
<evidence type="ECO:0000259" key="1">
    <source>
        <dbReference type="Pfam" id="PF01370"/>
    </source>
</evidence>
<evidence type="ECO:0000313" key="3">
    <source>
        <dbReference type="Proteomes" id="UP000278143"/>
    </source>
</evidence>
<dbReference type="PANTHER" id="PTHR43245:SF11">
    <property type="entry name" value="LD23561P"/>
    <property type="match status" value="1"/>
</dbReference>
<dbReference type="Gene3D" id="3.40.50.720">
    <property type="entry name" value="NAD(P)-binding Rossmann-like Domain"/>
    <property type="match status" value="1"/>
</dbReference>
<dbReference type="SUPFAM" id="SSF51735">
    <property type="entry name" value="NAD(P)-binding Rossmann-fold domains"/>
    <property type="match status" value="1"/>
</dbReference>
<protein>
    <recommendedName>
        <fullName evidence="1">NAD-dependent epimerase/dehydratase domain-containing protein</fullName>
    </recommendedName>
</protein>
<dbReference type="Pfam" id="PF01370">
    <property type="entry name" value="Epimerase"/>
    <property type="match status" value="1"/>
</dbReference>
<name>A0A4P9YZR8_9FUNG</name>
<proteinExistence type="predicted"/>
<sequence length="379" mass="42511">MPSAIVVGGLTLVGRNLVSYLTENNICHPIRVIDRSVPAAAFLNQQCRAAFDKVEFRQVNLVNEEAVARSFEPAEGHDGWDYVFNCSTEDRYGEVDQVYKERVMVAGVNCANEAAKRKVKVFVQLSTGCVYNETDHNGPACDETAPVQADIPRTKYHLETDQKIMATPELNAVIVRTALVYGPGDFFRFAPFLALNTVIQYKQWKMECPRTANPRRNSVHVFDVAAAMCHLAKWYCDSHQTGTHVFNVSDQNDTRFSEMFTIYSKYQRKNNGAEEEADAAAEPEVIDSEAELLAVRDELNEMSGPVWLELLEQSGISVTPVSPTLCQEYFTASPASVNGQKIVRETGFAYKYPHVEFSVLEDMVNDLIQEKLWPSVQTA</sequence>